<reference evidence="1 2" key="1">
    <citation type="submission" date="2020-08" db="EMBL/GenBank/DDBJ databases">
        <title>Genome sequence of Sphingomonas daechungensis KACC 18115T.</title>
        <authorList>
            <person name="Hyun D.-W."/>
            <person name="Bae J.-W."/>
        </authorList>
    </citation>
    <scope>NUCLEOTIDE SEQUENCE [LARGE SCALE GENOMIC DNA]</scope>
    <source>
        <strain evidence="1 2">KACC 18115</strain>
    </source>
</reference>
<sequence>MEEVAQLLRKFRDNTASHSEWDYFCTGRQIADPRLEEVRREIEELHGPELNPTLQTG</sequence>
<evidence type="ECO:0000313" key="1">
    <source>
        <dbReference type="EMBL" id="QNP43147.1"/>
    </source>
</evidence>
<protein>
    <submittedName>
        <fullName evidence="1">Uncharacterized protein</fullName>
    </submittedName>
</protein>
<dbReference type="RefSeq" id="WP_187714577.1">
    <property type="nucleotide sequence ID" value="NZ_CP060780.1"/>
</dbReference>
<dbReference type="Proteomes" id="UP000516134">
    <property type="component" value="Chromosome"/>
</dbReference>
<organism evidence="1 2">
    <name type="scientific">Sphingomonas daechungensis</name>
    <dbReference type="NCBI Taxonomy" id="1176646"/>
    <lineage>
        <taxon>Bacteria</taxon>
        <taxon>Pseudomonadati</taxon>
        <taxon>Pseudomonadota</taxon>
        <taxon>Alphaproteobacteria</taxon>
        <taxon>Sphingomonadales</taxon>
        <taxon>Sphingomonadaceae</taxon>
        <taxon>Sphingomonas</taxon>
    </lineage>
</organism>
<proteinExistence type="predicted"/>
<name>A0ABX6SZY5_9SPHN</name>
<evidence type="ECO:0000313" key="2">
    <source>
        <dbReference type="Proteomes" id="UP000516134"/>
    </source>
</evidence>
<keyword evidence="2" id="KW-1185">Reference proteome</keyword>
<gene>
    <name evidence="1" type="ORF">H9L15_14595</name>
</gene>
<accession>A0ABX6SZY5</accession>
<dbReference type="EMBL" id="CP060780">
    <property type="protein sequence ID" value="QNP43147.1"/>
    <property type="molecule type" value="Genomic_DNA"/>
</dbReference>